<feature type="compositionally biased region" description="Pro residues" evidence="1">
    <location>
        <begin position="24"/>
        <end position="36"/>
    </location>
</feature>
<sequence>MALGLCLLAGPGLAQTAPRGGAPATPPPPAATPTPGPATEAPERTTAVFGDWSVQCVTRAQAGRVCEMVQGTQNQQQQPVSVLAIGRLARTEPLRLVARLPVTVLVAQPVKLTLEGDPGLTLPFRYCNTNPIGCFAELELRDEAVLRRLRARNPEQGGKLEFKDPAGQGISIPVSFRGFAAALEALQKEG</sequence>
<evidence type="ECO:0000256" key="1">
    <source>
        <dbReference type="SAM" id="MobiDB-lite"/>
    </source>
</evidence>
<organism evidence="2 3">
    <name type="scientific">Siccirubricoccus soli</name>
    <dbReference type="NCBI Taxonomy" id="2899147"/>
    <lineage>
        <taxon>Bacteria</taxon>
        <taxon>Pseudomonadati</taxon>
        <taxon>Pseudomonadota</taxon>
        <taxon>Alphaproteobacteria</taxon>
        <taxon>Acetobacterales</taxon>
        <taxon>Roseomonadaceae</taxon>
        <taxon>Siccirubricoccus</taxon>
    </lineage>
</organism>
<comment type="caution">
    <text evidence="2">The sequence shown here is derived from an EMBL/GenBank/DDBJ whole genome shotgun (WGS) entry which is preliminary data.</text>
</comment>
<dbReference type="InterPro" id="IPR038696">
    <property type="entry name" value="IalB_sf"/>
</dbReference>
<protein>
    <submittedName>
        <fullName evidence="2">Invasion associated locus B family protein</fullName>
    </submittedName>
</protein>
<keyword evidence="3" id="KW-1185">Reference proteome</keyword>
<dbReference type="Proteomes" id="UP001523392">
    <property type="component" value="Unassembled WGS sequence"/>
</dbReference>
<name>A0ABT1D0H7_9PROT</name>
<dbReference type="RefSeq" id="WP_252952014.1">
    <property type="nucleotide sequence ID" value="NZ_JAFIRR010000024.1"/>
</dbReference>
<feature type="region of interest" description="Disordered" evidence="1">
    <location>
        <begin position="15"/>
        <end position="42"/>
    </location>
</feature>
<evidence type="ECO:0000313" key="3">
    <source>
        <dbReference type="Proteomes" id="UP001523392"/>
    </source>
</evidence>
<proteinExistence type="predicted"/>
<reference evidence="2 3" key="1">
    <citation type="submission" date="2021-12" db="EMBL/GenBank/DDBJ databases">
        <title>Siccirubricoccus leaddurans sp. nov., a high concentration Zn2+ tolerance bacterium.</title>
        <authorList>
            <person name="Cao Y."/>
        </authorList>
    </citation>
    <scope>NUCLEOTIDE SEQUENCE [LARGE SCALE GENOMIC DNA]</scope>
    <source>
        <strain evidence="2 3">KC 17139</strain>
    </source>
</reference>
<dbReference type="Pfam" id="PF06776">
    <property type="entry name" value="IalB"/>
    <property type="match status" value="1"/>
</dbReference>
<accession>A0ABT1D0H7</accession>
<gene>
    <name evidence="2" type="ORF">JYK14_04385</name>
</gene>
<dbReference type="InterPro" id="IPR010642">
    <property type="entry name" value="Invasion_prot_B"/>
</dbReference>
<dbReference type="Gene3D" id="2.60.40.1880">
    <property type="entry name" value="Invasion associated locus B (IalB) protein"/>
    <property type="match status" value="1"/>
</dbReference>
<dbReference type="EMBL" id="JAFIRR010000024">
    <property type="protein sequence ID" value="MCO6415415.1"/>
    <property type="molecule type" value="Genomic_DNA"/>
</dbReference>
<evidence type="ECO:0000313" key="2">
    <source>
        <dbReference type="EMBL" id="MCO6415415.1"/>
    </source>
</evidence>